<feature type="domain" description="CBS" evidence="14">
    <location>
        <begin position="271"/>
        <end position="331"/>
    </location>
</feature>
<comment type="function">
    <text evidence="9">Plays a role in the transport of magnesium and cobalt ions.</text>
</comment>
<evidence type="ECO:0000256" key="9">
    <source>
        <dbReference type="ARBA" id="ARBA00037273"/>
    </source>
</evidence>
<keyword evidence="5" id="KW-0677">Repeat</keyword>
<evidence type="ECO:0000256" key="3">
    <source>
        <dbReference type="ARBA" id="ARBA00022475"/>
    </source>
</evidence>
<evidence type="ECO:0000259" key="14">
    <source>
        <dbReference type="PROSITE" id="PS51371"/>
    </source>
</evidence>
<protein>
    <recommendedName>
        <fullName evidence="10">Magnesium and cobalt efflux protein CorC</fullName>
    </recommendedName>
</protein>
<evidence type="ECO:0000256" key="7">
    <source>
        <dbReference type="ARBA" id="ARBA00023122"/>
    </source>
</evidence>
<dbReference type="InterPro" id="IPR016169">
    <property type="entry name" value="FAD-bd_PCMH_sub2"/>
</dbReference>
<dbReference type="SUPFAM" id="SSF54631">
    <property type="entry name" value="CBS-domain pair"/>
    <property type="match status" value="1"/>
</dbReference>
<feature type="transmembrane region" description="Helical" evidence="13">
    <location>
        <begin position="6"/>
        <end position="25"/>
    </location>
</feature>
<dbReference type="InterPro" id="IPR000644">
    <property type="entry name" value="CBS_dom"/>
</dbReference>
<evidence type="ECO:0000256" key="8">
    <source>
        <dbReference type="ARBA" id="ARBA00023136"/>
    </source>
</evidence>
<dbReference type="Pfam" id="PF01595">
    <property type="entry name" value="CNNM"/>
    <property type="match status" value="1"/>
</dbReference>
<evidence type="ECO:0000256" key="1">
    <source>
        <dbReference type="ARBA" id="ARBA00004651"/>
    </source>
</evidence>
<dbReference type="InterPro" id="IPR036318">
    <property type="entry name" value="FAD-bd_PCMH-like_sf"/>
</dbReference>
<dbReference type="InterPro" id="IPR005170">
    <property type="entry name" value="Transptr-assoc_dom"/>
</dbReference>
<gene>
    <name evidence="16" type="ORF">HMF8227_01898</name>
</gene>
<dbReference type="InterPro" id="IPR046342">
    <property type="entry name" value="CBS_dom_sf"/>
</dbReference>
<dbReference type="PROSITE" id="PS51371">
    <property type="entry name" value="CBS"/>
    <property type="match status" value="1"/>
</dbReference>
<dbReference type="InterPro" id="IPR002550">
    <property type="entry name" value="CNNM"/>
</dbReference>
<comment type="similarity">
    <text evidence="2">Belongs to the UPF0053 family.</text>
</comment>
<evidence type="ECO:0000256" key="4">
    <source>
        <dbReference type="ARBA" id="ARBA00022692"/>
    </source>
</evidence>
<comment type="subcellular location">
    <subcellularLocation>
        <location evidence="1">Cell membrane</location>
        <topology evidence="1">Multi-pass membrane protein</topology>
    </subcellularLocation>
</comment>
<feature type="transmembrane region" description="Helical" evidence="13">
    <location>
        <begin position="130"/>
        <end position="149"/>
    </location>
</feature>
<dbReference type="EMBL" id="CP029347">
    <property type="protein sequence ID" value="AWL12368.1"/>
    <property type="molecule type" value="Genomic_DNA"/>
</dbReference>
<evidence type="ECO:0000256" key="10">
    <source>
        <dbReference type="ARBA" id="ARBA00040729"/>
    </source>
</evidence>
<dbReference type="GO" id="GO:0050660">
    <property type="term" value="F:flavin adenine dinucleotide binding"/>
    <property type="evidence" value="ECO:0007669"/>
    <property type="project" value="InterPro"/>
</dbReference>
<evidence type="ECO:0000313" key="17">
    <source>
        <dbReference type="Proteomes" id="UP000245728"/>
    </source>
</evidence>
<dbReference type="SMART" id="SM01091">
    <property type="entry name" value="CorC_HlyC"/>
    <property type="match status" value="1"/>
</dbReference>
<dbReference type="PANTHER" id="PTHR22777:SF32">
    <property type="entry name" value="UPF0053 INNER MEMBRANE PROTEIN YFJD"/>
    <property type="match status" value="1"/>
</dbReference>
<dbReference type="PROSITE" id="PS51846">
    <property type="entry name" value="CNNM"/>
    <property type="match status" value="1"/>
</dbReference>
<dbReference type="AlphaFoldDB" id="A0A2S2E3Y0"/>
<dbReference type="Gene3D" id="3.30.465.10">
    <property type="match status" value="1"/>
</dbReference>
<evidence type="ECO:0000259" key="15">
    <source>
        <dbReference type="PROSITE" id="PS51846"/>
    </source>
</evidence>
<dbReference type="Pfam" id="PF00571">
    <property type="entry name" value="CBS"/>
    <property type="match status" value="1"/>
</dbReference>
<keyword evidence="7 11" id="KW-0129">CBS domain</keyword>
<evidence type="ECO:0000313" key="16">
    <source>
        <dbReference type="EMBL" id="AWL12368.1"/>
    </source>
</evidence>
<evidence type="ECO:0000256" key="6">
    <source>
        <dbReference type="ARBA" id="ARBA00022989"/>
    </source>
</evidence>
<dbReference type="OrthoDB" id="9797674at2"/>
<name>A0A2S2E3Y0_9ALTE</name>
<evidence type="ECO:0000256" key="11">
    <source>
        <dbReference type="PROSITE-ProRule" id="PRU00703"/>
    </source>
</evidence>
<accession>A0A2S2E3Y0</accession>
<dbReference type="Pfam" id="PF03471">
    <property type="entry name" value="CorC_HlyC"/>
    <property type="match status" value="1"/>
</dbReference>
<dbReference type="KEGG" id="salh:HMF8227_01898"/>
<feature type="domain" description="CNNM transmembrane" evidence="15">
    <location>
        <begin position="2"/>
        <end position="201"/>
    </location>
</feature>
<organism evidence="16 17">
    <name type="scientific">Saliniradius amylolyticus</name>
    <dbReference type="NCBI Taxonomy" id="2183582"/>
    <lineage>
        <taxon>Bacteria</taxon>
        <taxon>Pseudomonadati</taxon>
        <taxon>Pseudomonadota</taxon>
        <taxon>Gammaproteobacteria</taxon>
        <taxon>Alteromonadales</taxon>
        <taxon>Alteromonadaceae</taxon>
        <taxon>Saliniradius</taxon>
    </lineage>
</organism>
<keyword evidence="8 12" id="KW-0472">Membrane</keyword>
<feature type="transmembrane region" description="Helical" evidence="13">
    <location>
        <begin position="92"/>
        <end position="109"/>
    </location>
</feature>
<sequence length="434" mass="48456">MDEISTSTLLILLGVLILMSAYFSSSETGMMSINRYRLKHMVNRGHSGARRVHRLLKRPDRLIGLILIGNNLVNIAASAIATVIGIRLFGDIGIAIATFALTLIILIFAEVTPKTLAALYPEKISFPSSFILLPLLTVLYPLVFLVNGITNGMLALFRINPKDGDGHSLSQEELRTVVHEAGAMIPKKHQDMLVGILDLEKVTAEDIMIPRNEIVAIDVNDDWKDIQKQLIHSQHTRVLLYRDTIDDAVGFIHVRDALKLLAKDDFCKASLIRGVRDIYFTPESTPLHTLLFNFQSAKERIGLVVDEYGDIQGLVTLEDILEEIVGDFTTSILPLHNKDVSVENDNGVLVDGSSNIRDLNRDMNWNFPTEGPKTLNGLILEHFEAIPSSALCCRIAGYPMEIMELNENMVKTVKVWPHLYRQDTSLNNTEGESH</sequence>
<feature type="transmembrane region" description="Helical" evidence="13">
    <location>
        <begin position="62"/>
        <end position="86"/>
    </location>
</feature>
<evidence type="ECO:0000256" key="13">
    <source>
        <dbReference type="SAM" id="Phobius"/>
    </source>
</evidence>
<keyword evidence="3" id="KW-1003">Cell membrane</keyword>
<dbReference type="GO" id="GO:0005886">
    <property type="term" value="C:plasma membrane"/>
    <property type="evidence" value="ECO:0007669"/>
    <property type="project" value="UniProtKB-SubCell"/>
</dbReference>
<proteinExistence type="inferred from homology"/>
<keyword evidence="6 12" id="KW-1133">Transmembrane helix</keyword>
<dbReference type="NCBIfam" id="NF008604">
    <property type="entry name" value="PRK11573.1"/>
    <property type="match status" value="1"/>
</dbReference>
<reference evidence="16 17" key="1">
    <citation type="submission" date="2018-05" db="EMBL/GenBank/DDBJ databases">
        <title>Salinimonas sp. HMF8227 Genome sequencing and assembly.</title>
        <authorList>
            <person name="Kang H."/>
            <person name="Kang J."/>
            <person name="Cha I."/>
            <person name="Kim H."/>
            <person name="Joh K."/>
        </authorList>
    </citation>
    <scope>NUCLEOTIDE SEQUENCE [LARGE SCALE GENOMIC DNA]</scope>
    <source>
        <strain evidence="16 17">HMF8227</strain>
    </source>
</reference>
<keyword evidence="17" id="KW-1185">Reference proteome</keyword>
<dbReference type="CDD" id="cd04590">
    <property type="entry name" value="CBS_pair_CorC_HlyC_assoc"/>
    <property type="match status" value="1"/>
</dbReference>
<evidence type="ECO:0000256" key="2">
    <source>
        <dbReference type="ARBA" id="ARBA00006337"/>
    </source>
</evidence>
<dbReference type="Gene3D" id="3.10.580.10">
    <property type="entry name" value="CBS-domain"/>
    <property type="match status" value="1"/>
</dbReference>
<evidence type="ECO:0000256" key="12">
    <source>
        <dbReference type="PROSITE-ProRule" id="PRU01193"/>
    </source>
</evidence>
<dbReference type="FunFam" id="3.10.580.10:FF:000002">
    <property type="entry name" value="Magnesium/cobalt efflux protein CorC"/>
    <property type="match status" value="1"/>
</dbReference>
<dbReference type="RefSeq" id="WP_109339948.1">
    <property type="nucleotide sequence ID" value="NZ_CP029347.1"/>
</dbReference>
<dbReference type="InterPro" id="IPR044751">
    <property type="entry name" value="Ion_transp-like_CBS"/>
</dbReference>
<dbReference type="SUPFAM" id="SSF56176">
    <property type="entry name" value="FAD-binding/transporter-associated domain-like"/>
    <property type="match status" value="1"/>
</dbReference>
<dbReference type="Proteomes" id="UP000245728">
    <property type="component" value="Chromosome"/>
</dbReference>
<keyword evidence="4 12" id="KW-0812">Transmembrane</keyword>
<dbReference type="FunFam" id="3.30.465.10:FF:000010">
    <property type="entry name" value="DUF21 domain-containing protein"/>
    <property type="match status" value="1"/>
</dbReference>
<dbReference type="PANTHER" id="PTHR22777">
    <property type="entry name" value="HEMOLYSIN-RELATED"/>
    <property type="match status" value="1"/>
</dbReference>
<evidence type="ECO:0000256" key="5">
    <source>
        <dbReference type="ARBA" id="ARBA00022737"/>
    </source>
</evidence>